<comment type="caution">
    <text evidence="2">The sequence shown here is derived from an EMBL/GenBank/DDBJ whole genome shotgun (WGS) entry which is preliminary data.</text>
</comment>
<name>A0ABT0RNF9_9SPHN</name>
<dbReference type="Proteomes" id="UP001165363">
    <property type="component" value="Unassembled WGS sequence"/>
</dbReference>
<protein>
    <submittedName>
        <fullName evidence="2">Uncharacterized protein</fullName>
    </submittedName>
</protein>
<evidence type="ECO:0000313" key="2">
    <source>
        <dbReference type="EMBL" id="MCL6684168.1"/>
    </source>
</evidence>
<dbReference type="RefSeq" id="WP_249848492.1">
    <property type="nucleotide sequence ID" value="NZ_JAMGBD010000001.1"/>
</dbReference>
<gene>
    <name evidence="2" type="ORF">LZ536_09685</name>
</gene>
<dbReference type="EMBL" id="JAMGBD010000001">
    <property type="protein sequence ID" value="MCL6684168.1"/>
    <property type="molecule type" value="Genomic_DNA"/>
</dbReference>
<sequence length="65" mass="6920">MSGNRTLSLIGGLVFLCLAALALYRLLVGFPITIGGMHVGQTMSFFAFVAFAAIALILFRGSRAR</sequence>
<keyword evidence="1" id="KW-0472">Membrane</keyword>
<feature type="transmembrane region" description="Helical" evidence="1">
    <location>
        <begin position="7"/>
        <end position="27"/>
    </location>
</feature>
<proteinExistence type="predicted"/>
<organism evidence="2 3">
    <name type="scientific">Sphingomonas alba</name>
    <dbReference type="NCBI Taxonomy" id="2908208"/>
    <lineage>
        <taxon>Bacteria</taxon>
        <taxon>Pseudomonadati</taxon>
        <taxon>Pseudomonadota</taxon>
        <taxon>Alphaproteobacteria</taxon>
        <taxon>Sphingomonadales</taxon>
        <taxon>Sphingomonadaceae</taxon>
        <taxon>Sphingomonas</taxon>
    </lineage>
</organism>
<keyword evidence="1" id="KW-1133">Transmembrane helix</keyword>
<keyword evidence="1" id="KW-0812">Transmembrane</keyword>
<feature type="transmembrane region" description="Helical" evidence="1">
    <location>
        <begin position="39"/>
        <end position="59"/>
    </location>
</feature>
<evidence type="ECO:0000256" key="1">
    <source>
        <dbReference type="SAM" id="Phobius"/>
    </source>
</evidence>
<reference evidence="2" key="1">
    <citation type="submission" date="2022-05" db="EMBL/GenBank/DDBJ databases">
        <authorList>
            <person name="Jo J.-H."/>
            <person name="Im W.-T."/>
        </authorList>
    </citation>
    <scope>NUCLEOTIDE SEQUENCE</scope>
    <source>
        <strain evidence="2">SE158</strain>
    </source>
</reference>
<accession>A0ABT0RNF9</accession>
<evidence type="ECO:0000313" key="3">
    <source>
        <dbReference type="Proteomes" id="UP001165363"/>
    </source>
</evidence>
<keyword evidence="3" id="KW-1185">Reference proteome</keyword>